<name>A0A1K0IRP5_CUPNE</name>
<dbReference type="EMBL" id="FMSH01000524">
    <property type="protein sequence ID" value="SCV00640.1"/>
    <property type="molecule type" value="Genomic_DNA"/>
</dbReference>
<organism evidence="1">
    <name type="scientific">Cupriavidus necator</name>
    <name type="common">Alcaligenes eutrophus</name>
    <name type="synonym">Ralstonia eutropha</name>
    <dbReference type="NCBI Taxonomy" id="106590"/>
    <lineage>
        <taxon>Bacteria</taxon>
        <taxon>Pseudomonadati</taxon>
        <taxon>Pseudomonadota</taxon>
        <taxon>Betaproteobacteria</taxon>
        <taxon>Burkholderiales</taxon>
        <taxon>Burkholderiaceae</taxon>
        <taxon>Cupriavidus</taxon>
    </lineage>
</organism>
<evidence type="ECO:0000313" key="1">
    <source>
        <dbReference type="EMBL" id="SCV00640.1"/>
    </source>
</evidence>
<protein>
    <submittedName>
        <fullName evidence="1">Uncharacterized protein</fullName>
    </submittedName>
</protein>
<accession>A0A1K0IRP5</accession>
<reference evidence="1" key="1">
    <citation type="submission" date="2016-09" db="EMBL/GenBank/DDBJ databases">
        <authorList>
            <person name="Capua I."/>
            <person name="De Benedictis P."/>
            <person name="Joannis T."/>
            <person name="Lombin L.H."/>
            <person name="Cattoli G."/>
        </authorList>
    </citation>
    <scope>NUCLEOTIDE SEQUENCE</scope>
    <source>
        <strain evidence="1">B9</strain>
    </source>
</reference>
<sequence>MCHKALRVATQGGRDLAEPENRVLAVLRCCAETQAVNAISAGATEGLDRRIGHVGEAGENARKPHPKA</sequence>
<proteinExistence type="predicted"/>
<dbReference type="AlphaFoldDB" id="A0A1K0IRP5"/>
<gene>
    <name evidence="1" type="ORF">CNECB9_750007</name>
</gene>